<name>A0A4Y2FAV0_ARAVE</name>
<evidence type="ECO:0000256" key="1">
    <source>
        <dbReference type="SAM" id="MobiDB-lite"/>
    </source>
</evidence>
<reference evidence="2 3" key="1">
    <citation type="journal article" date="2019" name="Sci. Rep.">
        <title>Orb-weaving spider Araneus ventricosus genome elucidates the spidroin gene catalogue.</title>
        <authorList>
            <person name="Kono N."/>
            <person name="Nakamura H."/>
            <person name="Ohtoshi R."/>
            <person name="Moran D.A.P."/>
            <person name="Shinohara A."/>
            <person name="Yoshida Y."/>
            <person name="Fujiwara M."/>
            <person name="Mori M."/>
            <person name="Tomita M."/>
            <person name="Arakawa K."/>
        </authorList>
    </citation>
    <scope>NUCLEOTIDE SEQUENCE [LARGE SCALE GENOMIC DNA]</scope>
</reference>
<evidence type="ECO:0000313" key="2">
    <source>
        <dbReference type="EMBL" id="GBM37499.1"/>
    </source>
</evidence>
<dbReference type="EMBL" id="BGPR01000842">
    <property type="protein sequence ID" value="GBM37499.1"/>
    <property type="molecule type" value="Genomic_DNA"/>
</dbReference>
<feature type="region of interest" description="Disordered" evidence="1">
    <location>
        <begin position="68"/>
        <end position="87"/>
    </location>
</feature>
<dbReference type="Proteomes" id="UP000499080">
    <property type="component" value="Unassembled WGS sequence"/>
</dbReference>
<proteinExistence type="predicted"/>
<accession>A0A4Y2FAV0</accession>
<dbReference type="AlphaFoldDB" id="A0A4Y2FAV0"/>
<sequence>MKLHDDVLEKSTIRFNHMSQTKYTTGGGILQSVYWDSFTFITDNLPQVGNRGWIFLVHCNFKLTDKKKSHGLRSGKYGEQSIPVSLW</sequence>
<keyword evidence="3" id="KW-1185">Reference proteome</keyword>
<protein>
    <submittedName>
        <fullName evidence="2">Uncharacterized protein</fullName>
    </submittedName>
</protein>
<gene>
    <name evidence="2" type="ORF">AVEN_224386_1</name>
</gene>
<comment type="caution">
    <text evidence="2">The sequence shown here is derived from an EMBL/GenBank/DDBJ whole genome shotgun (WGS) entry which is preliminary data.</text>
</comment>
<evidence type="ECO:0000313" key="3">
    <source>
        <dbReference type="Proteomes" id="UP000499080"/>
    </source>
</evidence>
<organism evidence="2 3">
    <name type="scientific">Araneus ventricosus</name>
    <name type="common">Orbweaver spider</name>
    <name type="synonym">Epeira ventricosa</name>
    <dbReference type="NCBI Taxonomy" id="182803"/>
    <lineage>
        <taxon>Eukaryota</taxon>
        <taxon>Metazoa</taxon>
        <taxon>Ecdysozoa</taxon>
        <taxon>Arthropoda</taxon>
        <taxon>Chelicerata</taxon>
        <taxon>Arachnida</taxon>
        <taxon>Araneae</taxon>
        <taxon>Araneomorphae</taxon>
        <taxon>Entelegynae</taxon>
        <taxon>Araneoidea</taxon>
        <taxon>Araneidae</taxon>
        <taxon>Araneus</taxon>
    </lineage>
</organism>